<keyword evidence="2" id="KW-1185">Reference proteome</keyword>
<name>A0ABW3Q8T4_9BACT</name>
<evidence type="ECO:0000313" key="2">
    <source>
        <dbReference type="Proteomes" id="UP001597116"/>
    </source>
</evidence>
<proteinExistence type="predicted"/>
<dbReference type="EMBL" id="JBHTLP010000008">
    <property type="protein sequence ID" value="MFD1142474.1"/>
    <property type="molecule type" value="Genomic_DNA"/>
</dbReference>
<organism evidence="1 2">
    <name type="scientific">Larkinella insperata</name>
    <dbReference type="NCBI Taxonomy" id="332158"/>
    <lineage>
        <taxon>Bacteria</taxon>
        <taxon>Pseudomonadati</taxon>
        <taxon>Bacteroidota</taxon>
        <taxon>Cytophagia</taxon>
        <taxon>Cytophagales</taxon>
        <taxon>Spirosomataceae</taxon>
        <taxon>Larkinella</taxon>
    </lineage>
</organism>
<dbReference type="RefSeq" id="WP_265992964.1">
    <property type="nucleotide sequence ID" value="NZ_CP110973.1"/>
</dbReference>
<protein>
    <submittedName>
        <fullName evidence="1">Uncharacterized protein</fullName>
    </submittedName>
</protein>
<dbReference type="Proteomes" id="UP001597116">
    <property type="component" value="Unassembled WGS sequence"/>
</dbReference>
<sequence>MKTKPSFSQHPEQFRFVNRFGPRFLKNRIRMMNQTAQYRRSWPVYVFLLAVMSLVTTMAAVVKQKRKTGQPVVTKPVEKPVTTRSLVQRKAVPQKALNSVGEPIMTVIKETTTAPDSVHNLAEVTVVGVEKRSRYVVHKGERLYWVITPRMTFKELAELKQIIENDTRYTFDFTQIKFDPLQLYIDAIEVSVHKEKGGSGSTDEGKQTDEPIKSIGGYLSRTEQGELGIGGVSGADSWGTPAALKQVVEEDEKAVAGLLAENRMQYFILKNQKPGIGSSITTMGQWLRDNPGRRNERLGVFVNTENRLQLYHPENVTLLINGREMNASEVALVEPKDLHTVMVKDMRDESAGPDRKKRYVQLFLNQP</sequence>
<reference evidence="2" key="1">
    <citation type="journal article" date="2019" name="Int. J. Syst. Evol. Microbiol.">
        <title>The Global Catalogue of Microorganisms (GCM) 10K type strain sequencing project: providing services to taxonomists for standard genome sequencing and annotation.</title>
        <authorList>
            <consortium name="The Broad Institute Genomics Platform"/>
            <consortium name="The Broad Institute Genome Sequencing Center for Infectious Disease"/>
            <person name="Wu L."/>
            <person name="Ma J."/>
        </authorList>
    </citation>
    <scope>NUCLEOTIDE SEQUENCE [LARGE SCALE GENOMIC DNA]</scope>
    <source>
        <strain evidence="2">CCUG 55608</strain>
    </source>
</reference>
<evidence type="ECO:0000313" key="1">
    <source>
        <dbReference type="EMBL" id="MFD1142474.1"/>
    </source>
</evidence>
<accession>A0ABW3Q8T4</accession>
<gene>
    <name evidence="1" type="ORF">ACFQ4C_15215</name>
</gene>
<comment type="caution">
    <text evidence="1">The sequence shown here is derived from an EMBL/GenBank/DDBJ whole genome shotgun (WGS) entry which is preliminary data.</text>
</comment>